<dbReference type="EMBL" id="KQ030812">
    <property type="protein sequence ID" value="KJZ68792.1"/>
    <property type="molecule type" value="Genomic_DNA"/>
</dbReference>
<feature type="region of interest" description="Disordered" evidence="1">
    <location>
        <begin position="225"/>
        <end position="247"/>
    </location>
</feature>
<dbReference type="Proteomes" id="UP000054481">
    <property type="component" value="Unassembled WGS sequence"/>
</dbReference>
<feature type="region of interest" description="Disordered" evidence="1">
    <location>
        <begin position="105"/>
        <end position="135"/>
    </location>
</feature>
<keyword evidence="3" id="KW-1185">Reference proteome</keyword>
<dbReference type="PANTHER" id="PTHR40623">
    <property type="entry name" value="INTEGRAL MEMBRANE PROTEIN"/>
    <property type="match status" value="1"/>
</dbReference>
<evidence type="ECO:0000313" key="3">
    <source>
        <dbReference type="Proteomes" id="UP000054481"/>
    </source>
</evidence>
<dbReference type="OrthoDB" id="5426165at2759"/>
<feature type="compositionally biased region" description="Basic and acidic residues" evidence="1">
    <location>
        <begin position="237"/>
        <end position="247"/>
    </location>
</feature>
<gene>
    <name evidence="2" type="ORF">HIM_11811</name>
</gene>
<name>A0A0F7ZWD7_9HYPO</name>
<protein>
    <submittedName>
        <fullName evidence="2">Uncharacterized protein</fullName>
    </submittedName>
</protein>
<dbReference type="AlphaFoldDB" id="A0A0F7ZWD7"/>
<proteinExistence type="predicted"/>
<evidence type="ECO:0000256" key="1">
    <source>
        <dbReference type="SAM" id="MobiDB-lite"/>
    </source>
</evidence>
<evidence type="ECO:0000313" key="2">
    <source>
        <dbReference type="EMBL" id="KJZ68792.1"/>
    </source>
</evidence>
<sequence length="264" mass="29042">MIGVTKLWWSNRKSCKYEIIEEERRSRLAEMRQCVIESLRVNEIPFGVRAALESGVEVEGIWLSRSNTPDGYHTASSTAPIDGKLPSKGKERTIDPWCAGFPASPAANDRLAAPSPTRSGHLPEQSRDRAYTPTAPADALRIQGTRPSSSGVKSPFPLYAEAQQHLLAGSTSDAHNGDIPHDASLYGVAEVFANRPTRKPNAGFEVLPAGVLGPRHEFRHYDVADDSEENDGMLRQQSKDSRQATKENTRLTGINTWARLAVNR</sequence>
<accession>A0A0F7ZWD7</accession>
<organism evidence="2 3">
    <name type="scientific">Hirsutella minnesotensis 3608</name>
    <dbReference type="NCBI Taxonomy" id="1043627"/>
    <lineage>
        <taxon>Eukaryota</taxon>
        <taxon>Fungi</taxon>
        <taxon>Dikarya</taxon>
        <taxon>Ascomycota</taxon>
        <taxon>Pezizomycotina</taxon>
        <taxon>Sordariomycetes</taxon>
        <taxon>Hypocreomycetidae</taxon>
        <taxon>Hypocreales</taxon>
        <taxon>Ophiocordycipitaceae</taxon>
        <taxon>Hirsutella</taxon>
    </lineage>
</organism>
<reference evidence="2 3" key="1">
    <citation type="journal article" date="2014" name="Genome Biol. Evol.">
        <title>Comparative genomics and transcriptomics analyses reveal divergent lifestyle features of nematode endoparasitic fungus Hirsutella minnesotensis.</title>
        <authorList>
            <person name="Lai Y."/>
            <person name="Liu K."/>
            <person name="Zhang X."/>
            <person name="Zhang X."/>
            <person name="Li K."/>
            <person name="Wang N."/>
            <person name="Shu C."/>
            <person name="Wu Y."/>
            <person name="Wang C."/>
            <person name="Bushley K.E."/>
            <person name="Xiang M."/>
            <person name="Liu X."/>
        </authorList>
    </citation>
    <scope>NUCLEOTIDE SEQUENCE [LARGE SCALE GENOMIC DNA]</scope>
    <source>
        <strain evidence="2 3">3608</strain>
    </source>
</reference>
<dbReference type="PANTHER" id="PTHR40623:SF2">
    <property type="entry name" value="INTEGRAL MEMBRANE PROTEIN"/>
    <property type="match status" value="1"/>
</dbReference>